<keyword evidence="3" id="KW-1185">Reference proteome</keyword>
<protein>
    <recommendedName>
        <fullName evidence="1">Class II aldolase/adducin N-terminal domain-containing protein</fullName>
    </recommendedName>
</protein>
<evidence type="ECO:0000259" key="1">
    <source>
        <dbReference type="SMART" id="SM01007"/>
    </source>
</evidence>
<dbReference type="SMART" id="SM01007">
    <property type="entry name" value="Aldolase_II"/>
    <property type="match status" value="1"/>
</dbReference>
<dbReference type="Gene3D" id="3.40.225.10">
    <property type="entry name" value="Class II aldolase/adducin N-terminal domain"/>
    <property type="match status" value="1"/>
</dbReference>
<evidence type="ECO:0000313" key="3">
    <source>
        <dbReference type="Proteomes" id="UP001320420"/>
    </source>
</evidence>
<dbReference type="InterPro" id="IPR036409">
    <property type="entry name" value="Aldolase_II/adducin_N_sf"/>
</dbReference>
<comment type="caution">
    <text evidence="2">The sequence shown here is derived from an EMBL/GenBank/DDBJ whole genome shotgun (WGS) entry which is preliminary data.</text>
</comment>
<evidence type="ECO:0000313" key="2">
    <source>
        <dbReference type="EMBL" id="KAK7756740.1"/>
    </source>
</evidence>
<reference evidence="2 3" key="1">
    <citation type="submission" date="2024-02" db="EMBL/GenBank/DDBJ databases">
        <title>De novo assembly and annotation of 12 fungi associated with fruit tree decline syndrome in Ontario, Canada.</title>
        <authorList>
            <person name="Sulman M."/>
            <person name="Ellouze W."/>
            <person name="Ilyukhin E."/>
        </authorList>
    </citation>
    <scope>NUCLEOTIDE SEQUENCE [LARGE SCALE GENOMIC DNA]</scope>
    <source>
        <strain evidence="2 3">M11/M66-122</strain>
    </source>
</reference>
<dbReference type="AlphaFoldDB" id="A0AAN9YWU2"/>
<feature type="domain" description="Class II aldolase/adducin N-terminal" evidence="1">
    <location>
        <begin position="71"/>
        <end position="253"/>
    </location>
</feature>
<dbReference type="FunFam" id="3.40.225.10:FF:000009">
    <property type="entry name" value="Class II aldolase/adducin N-terminal"/>
    <property type="match status" value="1"/>
</dbReference>
<dbReference type="GO" id="GO:0051015">
    <property type="term" value="F:actin filament binding"/>
    <property type="evidence" value="ECO:0007669"/>
    <property type="project" value="TreeGrafter"/>
</dbReference>
<dbReference type="Pfam" id="PF00596">
    <property type="entry name" value="Aldolase_II"/>
    <property type="match status" value="1"/>
</dbReference>
<dbReference type="NCBIfam" id="NF004855">
    <property type="entry name" value="PRK06208.1"/>
    <property type="match status" value="1"/>
</dbReference>
<sequence length="315" mass="34265">MSPSAIPIHGESDNALGETVAAVADGSAAALSSKQQQQYASGDPRLATMDEEVEQAPRFDDPYEERRYLKHRLAIAFRIFAQLDLAESIAGHITLRDPVDPNSFWVNPFGMHFSLIRDEDLIRVDHNGKVVEGGKNKRLNVAAYAIHAEIHKARPDVLCAAHSHSLHGRAMSATGRALDMLTQDFCVFWNDHVLYENFGGLVLAPEEGQKIAACLGGKKVALLANHGILAAGPTIEATVAWFVMFEKCCQIQLLADASSAGTGKPLNTIGEREARAAWEAVGTRGNGYFQALPLFQVAEREFGEQSYLGRGLEAL</sequence>
<dbReference type="GO" id="GO:0005856">
    <property type="term" value="C:cytoskeleton"/>
    <property type="evidence" value="ECO:0007669"/>
    <property type="project" value="TreeGrafter"/>
</dbReference>
<name>A0AAN9YWU2_9PEZI</name>
<dbReference type="InterPro" id="IPR051017">
    <property type="entry name" value="Aldolase-II_Adducin_sf"/>
</dbReference>
<dbReference type="Proteomes" id="UP001320420">
    <property type="component" value="Unassembled WGS sequence"/>
</dbReference>
<dbReference type="PANTHER" id="PTHR10672">
    <property type="entry name" value="ADDUCIN"/>
    <property type="match status" value="1"/>
</dbReference>
<dbReference type="SUPFAM" id="SSF53639">
    <property type="entry name" value="AraD/HMP-PK domain-like"/>
    <property type="match status" value="1"/>
</dbReference>
<proteinExistence type="predicted"/>
<accession>A0AAN9YWU2</accession>
<organism evidence="2 3">
    <name type="scientific">Diatrype stigma</name>
    <dbReference type="NCBI Taxonomy" id="117547"/>
    <lineage>
        <taxon>Eukaryota</taxon>
        <taxon>Fungi</taxon>
        <taxon>Dikarya</taxon>
        <taxon>Ascomycota</taxon>
        <taxon>Pezizomycotina</taxon>
        <taxon>Sordariomycetes</taxon>
        <taxon>Xylariomycetidae</taxon>
        <taxon>Xylariales</taxon>
        <taxon>Diatrypaceae</taxon>
        <taxon>Diatrype</taxon>
    </lineage>
</organism>
<dbReference type="EMBL" id="JAKJXP020000005">
    <property type="protein sequence ID" value="KAK7756740.1"/>
    <property type="molecule type" value="Genomic_DNA"/>
</dbReference>
<dbReference type="InterPro" id="IPR001303">
    <property type="entry name" value="Aldolase_II/adducin_N"/>
</dbReference>
<dbReference type="PANTHER" id="PTHR10672:SF41">
    <property type="entry name" value="CLASS II ALDOLASE_ADDUCIN DOMAIN PROTEIN (AFU_ORTHOLOGUE AFUA_3G01330)"/>
    <property type="match status" value="1"/>
</dbReference>
<gene>
    <name evidence="2" type="ORF">SLS62_001183</name>
</gene>